<feature type="transmembrane region" description="Helical" evidence="1">
    <location>
        <begin position="12"/>
        <end position="32"/>
    </location>
</feature>
<evidence type="ECO:0000313" key="2">
    <source>
        <dbReference type="EMBL" id="HDP16188.1"/>
    </source>
</evidence>
<dbReference type="AlphaFoldDB" id="A0A7C1GDX9"/>
<gene>
    <name evidence="2" type="ORF">ENN26_10540</name>
</gene>
<name>A0A7C1GDX9_9CREN</name>
<keyword evidence="1" id="KW-1133">Transmembrane helix</keyword>
<feature type="transmembrane region" description="Helical" evidence="1">
    <location>
        <begin position="85"/>
        <end position="108"/>
    </location>
</feature>
<reference evidence="2" key="1">
    <citation type="journal article" date="2020" name="mSystems">
        <title>Genome- and Community-Level Interaction Insights into Carbon Utilization and Element Cycling Functions of Hydrothermarchaeota in Hydrothermal Sediment.</title>
        <authorList>
            <person name="Zhou Z."/>
            <person name="Liu Y."/>
            <person name="Xu W."/>
            <person name="Pan J."/>
            <person name="Luo Z.H."/>
            <person name="Li M."/>
        </authorList>
    </citation>
    <scope>NUCLEOTIDE SEQUENCE [LARGE SCALE GENOMIC DNA]</scope>
    <source>
        <strain evidence="2">SpSt-116</strain>
    </source>
</reference>
<organism evidence="2">
    <name type="scientific">Thermofilum adornatum</name>
    <dbReference type="NCBI Taxonomy" id="1365176"/>
    <lineage>
        <taxon>Archaea</taxon>
        <taxon>Thermoproteota</taxon>
        <taxon>Thermoprotei</taxon>
        <taxon>Thermofilales</taxon>
        <taxon>Thermofilaceae</taxon>
        <taxon>Thermofilum</taxon>
    </lineage>
</organism>
<protein>
    <submittedName>
        <fullName evidence="2">Uncharacterized protein</fullName>
    </submittedName>
</protein>
<dbReference type="EMBL" id="DSAY01000199">
    <property type="protein sequence ID" value="HDP16188.1"/>
    <property type="molecule type" value="Genomic_DNA"/>
</dbReference>
<sequence length="112" mass="12663">MSRVRGISFEYLAWATVFVILLIASGIFYVLVEHPPFSLGVQLVYPSASGQTVSETLIVFFLYVFALVGLYMIYNSAKYRHRSSVFYSSLLSGVLVVMVALLLLMFIYNNMK</sequence>
<proteinExistence type="predicted"/>
<feature type="transmembrane region" description="Helical" evidence="1">
    <location>
        <begin position="52"/>
        <end position="73"/>
    </location>
</feature>
<evidence type="ECO:0000256" key="1">
    <source>
        <dbReference type="SAM" id="Phobius"/>
    </source>
</evidence>
<accession>A0A7C1GDX9</accession>
<keyword evidence="1" id="KW-0472">Membrane</keyword>
<keyword evidence="1" id="KW-0812">Transmembrane</keyword>
<comment type="caution">
    <text evidence="2">The sequence shown here is derived from an EMBL/GenBank/DDBJ whole genome shotgun (WGS) entry which is preliminary data.</text>
</comment>